<dbReference type="EMBL" id="CP045893">
    <property type="protein sequence ID" value="QQP53526.1"/>
    <property type="molecule type" value="Genomic_DNA"/>
</dbReference>
<feature type="region of interest" description="Disordered" evidence="1">
    <location>
        <begin position="38"/>
        <end position="74"/>
    </location>
</feature>
<evidence type="ECO:0000313" key="2">
    <source>
        <dbReference type="EMBL" id="QQP53526.1"/>
    </source>
</evidence>
<protein>
    <submittedName>
        <fullName evidence="2">Uncharacterized protein</fullName>
    </submittedName>
</protein>
<keyword evidence="3" id="KW-1185">Reference proteome</keyword>
<dbReference type="AlphaFoldDB" id="A0A7T8QSH5"/>
<evidence type="ECO:0000313" key="3">
    <source>
        <dbReference type="Proteomes" id="UP000595437"/>
    </source>
</evidence>
<feature type="compositionally biased region" description="Polar residues" evidence="1">
    <location>
        <begin position="38"/>
        <end position="67"/>
    </location>
</feature>
<evidence type="ECO:0000256" key="1">
    <source>
        <dbReference type="SAM" id="MobiDB-lite"/>
    </source>
</evidence>
<proteinExistence type="predicted"/>
<name>A0A7T8QSH5_CALRO</name>
<reference evidence="3" key="1">
    <citation type="submission" date="2021-01" db="EMBL/GenBank/DDBJ databases">
        <title>Caligus Genome Assembly.</title>
        <authorList>
            <person name="Gallardo-Escarate C."/>
        </authorList>
    </citation>
    <scope>NUCLEOTIDE SEQUENCE [LARGE SCALE GENOMIC DNA]</scope>
</reference>
<organism evidence="2 3">
    <name type="scientific">Caligus rogercresseyi</name>
    <name type="common">Sea louse</name>
    <dbReference type="NCBI Taxonomy" id="217165"/>
    <lineage>
        <taxon>Eukaryota</taxon>
        <taxon>Metazoa</taxon>
        <taxon>Ecdysozoa</taxon>
        <taxon>Arthropoda</taxon>
        <taxon>Crustacea</taxon>
        <taxon>Multicrustacea</taxon>
        <taxon>Hexanauplia</taxon>
        <taxon>Copepoda</taxon>
        <taxon>Siphonostomatoida</taxon>
        <taxon>Caligidae</taxon>
        <taxon>Caligus</taxon>
    </lineage>
</organism>
<gene>
    <name evidence="2" type="ORF">FKW44_006035</name>
</gene>
<dbReference type="Proteomes" id="UP000595437">
    <property type="component" value="Chromosome 4"/>
</dbReference>
<sequence>LTKVLTASCRILRLFRPGFKWLGDSVSISQLIPCSSHSNAHFPSKPQQPVQASMDSTTSVPNAQSRSGRVIKPPARFQDHCAIP</sequence>
<accession>A0A7T8QSH5</accession>
<feature type="non-terminal residue" evidence="2">
    <location>
        <position position="1"/>
    </location>
</feature>